<dbReference type="EMBL" id="CAEZYZ010000153">
    <property type="protein sequence ID" value="CAB4753853.1"/>
    <property type="molecule type" value="Genomic_DNA"/>
</dbReference>
<dbReference type="InterPro" id="IPR000836">
    <property type="entry name" value="PRTase_dom"/>
</dbReference>
<name>A0A6J6U5J4_9ZZZZ</name>
<proteinExistence type="predicted"/>
<protein>
    <submittedName>
        <fullName evidence="1">Unannotated protein</fullName>
    </submittedName>
</protein>
<dbReference type="InterPro" id="IPR029057">
    <property type="entry name" value="PRTase-like"/>
</dbReference>
<gene>
    <name evidence="1" type="ORF">UFOPK2810_00970</name>
</gene>
<dbReference type="AlphaFoldDB" id="A0A6J6U5J4"/>
<reference evidence="1" key="1">
    <citation type="submission" date="2020-05" db="EMBL/GenBank/DDBJ databases">
        <authorList>
            <person name="Chiriac C."/>
            <person name="Salcher M."/>
            <person name="Ghai R."/>
            <person name="Kavagutti S V."/>
        </authorList>
    </citation>
    <scope>NUCLEOTIDE SEQUENCE</scope>
</reference>
<accession>A0A6J6U5J4</accession>
<sequence length="161" mass="16872">MKSFANLADAGRALAALVQEEFTDASDVIVLAAIPNGVPVALPVAAVLGVRATGLPIDRTGDGPVIGTLPDAADRVVIVIDDGVETGSVARAAAIALRELKPRRLVLAVPVCSREAMAGLAHLYDEIIAVDRPLGRRALAWHYDDFDTIDDATATRLLEAQ</sequence>
<organism evidence="1">
    <name type="scientific">freshwater metagenome</name>
    <dbReference type="NCBI Taxonomy" id="449393"/>
    <lineage>
        <taxon>unclassified sequences</taxon>
        <taxon>metagenomes</taxon>
        <taxon>ecological metagenomes</taxon>
    </lineage>
</organism>
<dbReference type="CDD" id="cd06223">
    <property type="entry name" value="PRTases_typeI"/>
    <property type="match status" value="1"/>
</dbReference>
<evidence type="ECO:0000313" key="1">
    <source>
        <dbReference type="EMBL" id="CAB4753853.1"/>
    </source>
</evidence>
<dbReference type="Gene3D" id="3.40.50.2020">
    <property type="match status" value="1"/>
</dbReference>
<dbReference type="SUPFAM" id="SSF53271">
    <property type="entry name" value="PRTase-like"/>
    <property type="match status" value="1"/>
</dbReference>